<dbReference type="InterPro" id="IPR036976">
    <property type="entry name" value="RimM_N_sf"/>
</dbReference>
<keyword evidence="3 5" id="KW-0698">rRNA processing</keyword>
<reference evidence="8 9" key="1">
    <citation type="submission" date="2021-10" db="EMBL/GenBank/DDBJ databases">
        <authorList>
            <person name="Koch H."/>
        </authorList>
    </citation>
    <scope>NUCLEOTIDE SEQUENCE [LARGE SCALE GENOMIC DNA]</scope>
    <source>
        <strain evidence="8">6680</strain>
    </source>
</reference>
<evidence type="ECO:0000256" key="5">
    <source>
        <dbReference type="HAMAP-Rule" id="MF_00014"/>
    </source>
</evidence>
<dbReference type="Pfam" id="PF24986">
    <property type="entry name" value="PRC_RimM"/>
    <property type="match status" value="1"/>
</dbReference>
<feature type="domain" description="Ribosome maturation factor RimM PRC barrel" evidence="7">
    <location>
        <begin position="94"/>
        <end position="165"/>
    </location>
</feature>
<dbReference type="Proteomes" id="UP000839052">
    <property type="component" value="Chromosome"/>
</dbReference>
<dbReference type="HAMAP" id="MF_00014">
    <property type="entry name" value="Ribosome_mat_RimM"/>
    <property type="match status" value="1"/>
</dbReference>
<dbReference type="PANTHER" id="PTHR33692">
    <property type="entry name" value="RIBOSOME MATURATION FACTOR RIMM"/>
    <property type="match status" value="1"/>
</dbReference>
<accession>A0ABM8YW41</accession>
<comment type="function">
    <text evidence="5">An accessory protein needed during the final step in the assembly of 30S ribosomal subunit, possibly for assembly of the head region. Essential for efficient processing of 16S rRNA. May be needed both before and after RbfA during the maturation of 16S rRNA. It has affinity for free ribosomal 30S subunits but not for 70S ribosomes.</text>
</comment>
<protein>
    <recommendedName>
        <fullName evidence="5">Ribosome maturation factor RimM</fullName>
    </recommendedName>
</protein>
<keyword evidence="2 5" id="KW-0690">Ribosome biogenesis</keyword>
<dbReference type="Gene3D" id="2.40.30.60">
    <property type="entry name" value="RimM"/>
    <property type="match status" value="1"/>
</dbReference>
<comment type="domain">
    <text evidence="5">The PRC barrel domain binds ribosomal protein uS19.</text>
</comment>
<evidence type="ECO:0000313" key="9">
    <source>
        <dbReference type="Proteomes" id="UP000839052"/>
    </source>
</evidence>
<dbReference type="EMBL" id="OU912926">
    <property type="protein sequence ID" value="CAG9931682.1"/>
    <property type="molecule type" value="Genomic_DNA"/>
</dbReference>
<evidence type="ECO:0000256" key="1">
    <source>
        <dbReference type="ARBA" id="ARBA00022490"/>
    </source>
</evidence>
<evidence type="ECO:0000259" key="7">
    <source>
        <dbReference type="Pfam" id="PF24986"/>
    </source>
</evidence>
<evidence type="ECO:0000256" key="4">
    <source>
        <dbReference type="ARBA" id="ARBA00023186"/>
    </source>
</evidence>
<evidence type="ECO:0000259" key="6">
    <source>
        <dbReference type="Pfam" id="PF01782"/>
    </source>
</evidence>
<dbReference type="SUPFAM" id="SSF50447">
    <property type="entry name" value="Translation proteins"/>
    <property type="match status" value="1"/>
</dbReference>
<comment type="subcellular location">
    <subcellularLocation>
        <location evidence="5">Cytoplasm</location>
    </subcellularLocation>
</comment>
<dbReference type="InterPro" id="IPR056792">
    <property type="entry name" value="PRC_RimM"/>
</dbReference>
<evidence type="ECO:0000256" key="2">
    <source>
        <dbReference type="ARBA" id="ARBA00022517"/>
    </source>
</evidence>
<proteinExistence type="inferred from homology"/>
<comment type="subunit">
    <text evidence="5">Binds ribosomal protein uS19.</text>
</comment>
<evidence type="ECO:0000256" key="3">
    <source>
        <dbReference type="ARBA" id="ARBA00022552"/>
    </source>
</evidence>
<keyword evidence="4 5" id="KW-0143">Chaperone</keyword>
<sequence>MGRVIGAQGILGWVKIKTYTESVDSLADYPIWWLGDEQHPWSEITVEAFAVHSKGLVAKFPGSNDRTAAEKYQGLLVAVPRSSLPPQPEDEYYWSDLIGLTVVNLAGECLGVVDNLMDTGANQVLCVLEDLSKKNRGELLIPFIASAIKQVNLTEKVIRVDWSADWAAKR</sequence>
<dbReference type="InterPro" id="IPR009000">
    <property type="entry name" value="Transl_B-barrel_sf"/>
</dbReference>
<evidence type="ECO:0000313" key="8">
    <source>
        <dbReference type="EMBL" id="CAG9931682.1"/>
    </source>
</evidence>
<dbReference type="Gene3D" id="2.30.30.240">
    <property type="entry name" value="PRC-barrel domain"/>
    <property type="match status" value="1"/>
</dbReference>
<dbReference type="PANTHER" id="PTHR33692:SF1">
    <property type="entry name" value="RIBOSOME MATURATION FACTOR RIMM"/>
    <property type="match status" value="1"/>
</dbReference>
<dbReference type="Pfam" id="PF01782">
    <property type="entry name" value="RimM"/>
    <property type="match status" value="1"/>
</dbReference>
<dbReference type="InterPro" id="IPR011961">
    <property type="entry name" value="RimM"/>
</dbReference>
<keyword evidence="1 5" id="KW-0963">Cytoplasm</keyword>
<organism evidence="8 9">
    <name type="scientific">Candidatus Nitrotoga arctica</name>
    <dbReference type="NCBI Taxonomy" id="453162"/>
    <lineage>
        <taxon>Bacteria</taxon>
        <taxon>Pseudomonadati</taxon>
        <taxon>Pseudomonadota</taxon>
        <taxon>Betaproteobacteria</taxon>
        <taxon>Nitrosomonadales</taxon>
        <taxon>Gallionellaceae</taxon>
        <taxon>Candidatus Nitrotoga</taxon>
    </lineage>
</organism>
<comment type="similarity">
    <text evidence="5">Belongs to the RimM family.</text>
</comment>
<dbReference type="InterPro" id="IPR002676">
    <property type="entry name" value="RimM_N"/>
</dbReference>
<dbReference type="InterPro" id="IPR011033">
    <property type="entry name" value="PRC_barrel-like_sf"/>
</dbReference>
<dbReference type="NCBIfam" id="TIGR02273">
    <property type="entry name" value="16S_RimM"/>
    <property type="match status" value="1"/>
</dbReference>
<dbReference type="SUPFAM" id="SSF50346">
    <property type="entry name" value="PRC-barrel domain"/>
    <property type="match status" value="1"/>
</dbReference>
<gene>
    <name evidence="5 8" type="primary">rimM</name>
    <name evidence="8" type="ORF">NTG6680_0429</name>
</gene>
<name>A0ABM8YW41_9PROT</name>
<keyword evidence="9" id="KW-1185">Reference proteome</keyword>
<feature type="domain" description="RimM N-terminal" evidence="6">
    <location>
        <begin position="1"/>
        <end position="82"/>
    </location>
</feature>